<comment type="subcellular location">
    <subcellularLocation>
        <location evidence="1">Periplasm</location>
    </subcellularLocation>
</comment>
<organism evidence="5 6">
    <name type="scientific">Devosia equisanguinis</name>
    <dbReference type="NCBI Taxonomy" id="2490941"/>
    <lineage>
        <taxon>Bacteria</taxon>
        <taxon>Pseudomonadati</taxon>
        <taxon>Pseudomonadota</taxon>
        <taxon>Alphaproteobacteria</taxon>
        <taxon>Hyphomicrobiales</taxon>
        <taxon>Devosiaceae</taxon>
        <taxon>Devosia</taxon>
    </lineage>
</organism>
<dbReference type="AlphaFoldDB" id="A0A3S4GI11"/>
<dbReference type="InterPro" id="IPR006059">
    <property type="entry name" value="SBP"/>
</dbReference>
<dbReference type="EMBL" id="UZWD01000026">
    <property type="protein sequence ID" value="VDS05014.1"/>
    <property type="molecule type" value="Genomic_DNA"/>
</dbReference>
<dbReference type="PANTHER" id="PTHR43649">
    <property type="entry name" value="ARABINOSE-BINDING PROTEIN-RELATED"/>
    <property type="match status" value="1"/>
</dbReference>
<proteinExistence type="inferred from homology"/>
<dbReference type="Pfam" id="PF01547">
    <property type="entry name" value="SBP_bac_1"/>
    <property type="match status" value="1"/>
</dbReference>
<protein>
    <submittedName>
        <fullName evidence="5">Putative ABC transporter-binding protein</fullName>
    </submittedName>
</protein>
<keyword evidence="4" id="KW-0732">Signal</keyword>
<evidence type="ECO:0000313" key="6">
    <source>
        <dbReference type="Proteomes" id="UP000268844"/>
    </source>
</evidence>
<name>A0A3S4GI11_9HYPH</name>
<feature type="chain" id="PRO_5018551303" evidence="4">
    <location>
        <begin position="26"/>
        <end position="442"/>
    </location>
</feature>
<dbReference type="GO" id="GO:0042597">
    <property type="term" value="C:periplasmic space"/>
    <property type="evidence" value="ECO:0007669"/>
    <property type="project" value="UniProtKB-SubCell"/>
</dbReference>
<reference evidence="5 6" key="1">
    <citation type="submission" date="2018-12" db="EMBL/GenBank/DDBJ databases">
        <authorList>
            <person name="Criscuolo A."/>
        </authorList>
    </citation>
    <scope>NUCLEOTIDE SEQUENCE [LARGE SCALE GENOMIC DNA]</scope>
    <source>
        <strain evidence="5">ACIP1116281</strain>
    </source>
</reference>
<keyword evidence="3" id="KW-0574">Periplasm</keyword>
<feature type="signal peptide" evidence="4">
    <location>
        <begin position="1"/>
        <end position="25"/>
    </location>
</feature>
<accession>A0A3S4GI11</accession>
<comment type="similarity">
    <text evidence="2">Belongs to the bacterial solute-binding protein 1 family.</text>
</comment>
<gene>
    <name evidence="5" type="ORF">DEVEQU_02155</name>
</gene>
<dbReference type="SUPFAM" id="SSF53850">
    <property type="entry name" value="Periplasmic binding protein-like II"/>
    <property type="match status" value="1"/>
</dbReference>
<evidence type="ECO:0000256" key="4">
    <source>
        <dbReference type="SAM" id="SignalP"/>
    </source>
</evidence>
<evidence type="ECO:0000256" key="1">
    <source>
        <dbReference type="ARBA" id="ARBA00004418"/>
    </source>
</evidence>
<dbReference type="RefSeq" id="WP_126150561.1">
    <property type="nucleotide sequence ID" value="NZ_JBHTMH010000001.1"/>
</dbReference>
<evidence type="ECO:0000313" key="5">
    <source>
        <dbReference type="EMBL" id="VDS05014.1"/>
    </source>
</evidence>
<evidence type="ECO:0000256" key="2">
    <source>
        <dbReference type="ARBA" id="ARBA00008520"/>
    </source>
</evidence>
<keyword evidence="6" id="KW-1185">Reference proteome</keyword>
<sequence length="442" mass="48075">MANKTLAGALLASCALVGLAAGASAQEFNYGSFPGYTLKVKLIGGTQYEKLYTRIPEWEALTGAKVEIVSSKNHFDLDREIKQDIATGQITWCVGSNHTSFAPQYGDLYIDLKDYIPAEELAKYVPGTLASAEVDGRLVQIPRVTDVSNLYYRKDLYEDPAKQEAYKAEFGVDLAPPTTYDEFRQQVIFFAEPPNLYGTAFAGKDEGMTGRFMEILRANGGDMFDENWNPIFNSPEGVAALQWFIDIYKAGAVPAGTVNYTWDDIGQAFAAGQLALDLDWPGFAGFYSDPSASTVSDKLGFAVAPVGSSGKRGAWSGSHSFSVTEACDNKEAAVSLAVFLTNDESELMEAQAGNLPTRSATFDEVVPWFHENNKPALAEMFSVFQASLAEARTPPLVPEWIEVSNVLWPQLQAAIVGEKTAQEALDKAADDARVILEDAGRL</sequence>
<dbReference type="Proteomes" id="UP000268844">
    <property type="component" value="Unassembled WGS sequence"/>
</dbReference>
<dbReference type="CDD" id="cd13585">
    <property type="entry name" value="PBP2_TMBP_like"/>
    <property type="match status" value="1"/>
</dbReference>
<evidence type="ECO:0000256" key="3">
    <source>
        <dbReference type="ARBA" id="ARBA00022764"/>
    </source>
</evidence>
<dbReference type="Gene3D" id="3.40.190.10">
    <property type="entry name" value="Periplasmic binding protein-like II"/>
    <property type="match status" value="2"/>
</dbReference>
<dbReference type="PANTHER" id="PTHR43649:SF12">
    <property type="entry name" value="DIACETYLCHITOBIOSE BINDING PROTEIN DASA"/>
    <property type="match status" value="1"/>
</dbReference>
<dbReference type="InterPro" id="IPR050490">
    <property type="entry name" value="Bact_solute-bd_prot1"/>
</dbReference>
<dbReference type="OrthoDB" id="9812682at2"/>